<proteinExistence type="predicted"/>
<dbReference type="EMBL" id="ML996081">
    <property type="protein sequence ID" value="KAF2157115.1"/>
    <property type="molecule type" value="Genomic_DNA"/>
</dbReference>
<keyword evidence="2" id="KW-1185">Reference proteome</keyword>
<accession>A0A9P4JAK0</accession>
<sequence>MRLTPKKGRMGMEPLERITFKATATERSARHEALWCAASAVGAILRRNTVFFGQSALQDQHRFGRQVGDQRYQADRVALMG</sequence>
<dbReference type="AlphaFoldDB" id="A0A9P4JAK0"/>
<comment type="caution">
    <text evidence="1">The sequence shown here is derived from an EMBL/GenBank/DDBJ whole genome shotgun (WGS) entry which is preliminary data.</text>
</comment>
<organism evidence="1 2">
    <name type="scientific">Myriangium duriaei CBS 260.36</name>
    <dbReference type="NCBI Taxonomy" id="1168546"/>
    <lineage>
        <taxon>Eukaryota</taxon>
        <taxon>Fungi</taxon>
        <taxon>Dikarya</taxon>
        <taxon>Ascomycota</taxon>
        <taxon>Pezizomycotina</taxon>
        <taxon>Dothideomycetes</taxon>
        <taxon>Dothideomycetidae</taxon>
        <taxon>Myriangiales</taxon>
        <taxon>Myriangiaceae</taxon>
        <taxon>Myriangium</taxon>
    </lineage>
</organism>
<evidence type="ECO:0000313" key="1">
    <source>
        <dbReference type="EMBL" id="KAF2157115.1"/>
    </source>
</evidence>
<protein>
    <submittedName>
        <fullName evidence="1">Uncharacterized protein</fullName>
    </submittedName>
</protein>
<gene>
    <name evidence="1" type="ORF">K461DRAFT_273248</name>
</gene>
<dbReference type="Proteomes" id="UP000799439">
    <property type="component" value="Unassembled WGS sequence"/>
</dbReference>
<reference evidence="1" key="1">
    <citation type="journal article" date="2020" name="Stud. Mycol.">
        <title>101 Dothideomycetes genomes: a test case for predicting lifestyles and emergence of pathogens.</title>
        <authorList>
            <person name="Haridas S."/>
            <person name="Albert R."/>
            <person name="Binder M."/>
            <person name="Bloem J."/>
            <person name="Labutti K."/>
            <person name="Salamov A."/>
            <person name="Andreopoulos B."/>
            <person name="Baker S."/>
            <person name="Barry K."/>
            <person name="Bills G."/>
            <person name="Bluhm B."/>
            <person name="Cannon C."/>
            <person name="Castanera R."/>
            <person name="Culley D."/>
            <person name="Daum C."/>
            <person name="Ezra D."/>
            <person name="Gonzalez J."/>
            <person name="Henrissat B."/>
            <person name="Kuo A."/>
            <person name="Liang C."/>
            <person name="Lipzen A."/>
            <person name="Lutzoni F."/>
            <person name="Magnuson J."/>
            <person name="Mondo S."/>
            <person name="Nolan M."/>
            <person name="Ohm R."/>
            <person name="Pangilinan J."/>
            <person name="Park H.-J."/>
            <person name="Ramirez L."/>
            <person name="Alfaro M."/>
            <person name="Sun H."/>
            <person name="Tritt A."/>
            <person name="Yoshinaga Y."/>
            <person name="Zwiers L.-H."/>
            <person name="Turgeon B."/>
            <person name="Goodwin S."/>
            <person name="Spatafora J."/>
            <person name="Crous P."/>
            <person name="Grigoriev I."/>
        </authorList>
    </citation>
    <scope>NUCLEOTIDE SEQUENCE</scope>
    <source>
        <strain evidence="1">CBS 260.36</strain>
    </source>
</reference>
<name>A0A9P4JAK0_9PEZI</name>
<evidence type="ECO:0000313" key="2">
    <source>
        <dbReference type="Proteomes" id="UP000799439"/>
    </source>
</evidence>